<evidence type="ECO:0000313" key="3">
    <source>
        <dbReference type="Proteomes" id="UP000461409"/>
    </source>
</evidence>
<organism evidence="2 3">
    <name type="scientific">Aurantiacibacter rhizosphaerae</name>
    <dbReference type="NCBI Taxonomy" id="2691582"/>
    <lineage>
        <taxon>Bacteria</taxon>
        <taxon>Pseudomonadati</taxon>
        <taxon>Pseudomonadota</taxon>
        <taxon>Alphaproteobacteria</taxon>
        <taxon>Sphingomonadales</taxon>
        <taxon>Erythrobacteraceae</taxon>
        <taxon>Aurantiacibacter</taxon>
    </lineage>
</organism>
<dbReference type="RefSeq" id="WP_160485117.1">
    <property type="nucleotide sequence ID" value="NZ_WUBR01000001.1"/>
</dbReference>
<gene>
    <name evidence="2" type="ORF">GRF63_06535</name>
</gene>
<keyword evidence="1" id="KW-0732">Signal</keyword>
<evidence type="ECO:0000313" key="2">
    <source>
        <dbReference type="EMBL" id="MWV27558.1"/>
    </source>
</evidence>
<feature type="signal peptide" evidence="1">
    <location>
        <begin position="1"/>
        <end position="25"/>
    </location>
</feature>
<sequence length="125" mass="13614">MMKLSKAWMPAFALAIGAVAAPAVAHHSFAMFDRSEEKTITGVVGKFAWTNPHVMIDMSVKDKQGNSARYRIESASVNILMREGWRVGAIKSGDRITVVYNPLKDGRRGGLLVKVRLADGTVLNG</sequence>
<evidence type="ECO:0008006" key="4">
    <source>
        <dbReference type="Google" id="ProtNLM"/>
    </source>
</evidence>
<dbReference type="EMBL" id="WUBR01000001">
    <property type="protein sequence ID" value="MWV27558.1"/>
    <property type="molecule type" value="Genomic_DNA"/>
</dbReference>
<dbReference type="InterPro" id="IPR046150">
    <property type="entry name" value="DUF6152"/>
</dbReference>
<reference evidence="2 3" key="2">
    <citation type="submission" date="2020-02" db="EMBL/GenBank/DDBJ databases">
        <title>Erythrobacter dongmakensis sp. nov., isolated from a tidal mudflat.</title>
        <authorList>
            <person name="Kim I.S."/>
        </authorList>
    </citation>
    <scope>NUCLEOTIDE SEQUENCE [LARGE SCALE GENOMIC DNA]</scope>
    <source>
        <strain evidence="2 3">GH3-10</strain>
    </source>
</reference>
<evidence type="ECO:0000256" key="1">
    <source>
        <dbReference type="SAM" id="SignalP"/>
    </source>
</evidence>
<name>A0A844XD78_9SPHN</name>
<dbReference type="Pfam" id="PF19649">
    <property type="entry name" value="DUF6152"/>
    <property type="match status" value="1"/>
</dbReference>
<comment type="caution">
    <text evidence="2">The sequence shown here is derived from an EMBL/GenBank/DDBJ whole genome shotgun (WGS) entry which is preliminary data.</text>
</comment>
<feature type="chain" id="PRO_5032390606" description="DUF3592 domain-containing protein" evidence="1">
    <location>
        <begin position="26"/>
        <end position="125"/>
    </location>
</feature>
<keyword evidence="3" id="KW-1185">Reference proteome</keyword>
<dbReference type="Proteomes" id="UP000461409">
    <property type="component" value="Unassembled WGS sequence"/>
</dbReference>
<accession>A0A844XD78</accession>
<reference evidence="2 3" key="1">
    <citation type="submission" date="2019-12" db="EMBL/GenBank/DDBJ databases">
        <authorList>
            <person name="Lee S.D."/>
        </authorList>
    </citation>
    <scope>NUCLEOTIDE SEQUENCE [LARGE SCALE GENOMIC DNA]</scope>
    <source>
        <strain evidence="2 3">GH3-10</strain>
    </source>
</reference>
<proteinExistence type="predicted"/>
<protein>
    <recommendedName>
        <fullName evidence="4">DUF3592 domain-containing protein</fullName>
    </recommendedName>
</protein>
<dbReference type="AlphaFoldDB" id="A0A844XD78"/>